<evidence type="ECO:0000256" key="11">
    <source>
        <dbReference type="SAM" id="Coils"/>
    </source>
</evidence>
<dbReference type="GO" id="GO:0006265">
    <property type="term" value="P:DNA topological change"/>
    <property type="evidence" value="ECO:0007669"/>
    <property type="project" value="UniProtKB-UniRule"/>
</dbReference>
<dbReference type="InterPro" id="IPR035516">
    <property type="entry name" value="Gyrase/topoIV_suA_C"/>
</dbReference>
<accession>A0A1V6C604</accession>
<dbReference type="Gene3D" id="3.30.1360.40">
    <property type="match status" value="1"/>
</dbReference>
<evidence type="ECO:0000256" key="1">
    <source>
        <dbReference type="ARBA" id="ARBA00000185"/>
    </source>
</evidence>
<evidence type="ECO:0000256" key="5">
    <source>
        <dbReference type="ARBA" id="ARBA00023029"/>
    </source>
</evidence>
<evidence type="ECO:0000256" key="7">
    <source>
        <dbReference type="ARBA" id="ARBA00023235"/>
    </source>
</evidence>
<dbReference type="InterPro" id="IPR050220">
    <property type="entry name" value="Type_II_DNA_Topoisomerases"/>
</dbReference>
<dbReference type="InterPro" id="IPR013758">
    <property type="entry name" value="Topo_IIA_A/C_ab"/>
</dbReference>
<dbReference type="FunFam" id="2.120.10.90:FF:000005">
    <property type="entry name" value="DNA topoisomerase 4 subunit A"/>
    <property type="match status" value="1"/>
</dbReference>
<dbReference type="InterPro" id="IPR006691">
    <property type="entry name" value="GyrA/parC_rep"/>
</dbReference>
<feature type="active site" description="O-(5'-phospho-DNA)-tyrosine intermediate" evidence="9 10">
    <location>
        <position position="128"/>
    </location>
</feature>
<feature type="coiled-coil region" evidence="11">
    <location>
        <begin position="434"/>
        <end position="468"/>
    </location>
</feature>
<evidence type="ECO:0000256" key="10">
    <source>
        <dbReference type="PROSITE-ProRule" id="PRU01384"/>
    </source>
</evidence>
<dbReference type="NCBIfam" id="NF004043">
    <property type="entry name" value="PRK05560.1"/>
    <property type="match status" value="1"/>
</dbReference>
<dbReference type="Gene3D" id="2.120.10.90">
    <property type="entry name" value="DNA gyrase/topoisomerase IV, subunit A, C-terminal"/>
    <property type="match status" value="1"/>
</dbReference>
<dbReference type="Pfam" id="PF03989">
    <property type="entry name" value="DNA_gyraseA_C"/>
    <property type="match status" value="6"/>
</dbReference>
<dbReference type="Gene3D" id="3.90.199.10">
    <property type="entry name" value="Topoisomerase II, domain 5"/>
    <property type="match status" value="1"/>
</dbReference>
<dbReference type="InterPro" id="IPR013760">
    <property type="entry name" value="Topo_IIA-like_dom_sf"/>
</dbReference>
<evidence type="ECO:0000256" key="8">
    <source>
        <dbReference type="ARBA" id="ARBA00063644"/>
    </source>
</evidence>
<proteinExistence type="inferred from homology"/>
<evidence type="ECO:0000256" key="6">
    <source>
        <dbReference type="ARBA" id="ARBA00023125"/>
    </source>
</evidence>
<comment type="subunit">
    <text evidence="9">Heterotetramer, composed of two GyrA and two GyrB chains. In the heterotetramer, GyrA contains the active site tyrosine that forms a transient covalent intermediate with DNA, while GyrB binds cofactors and catalyzes ATP hydrolysis.</text>
</comment>
<feature type="domain" description="Topo IIA-type catalytic" evidence="12">
    <location>
        <begin position="40"/>
        <end position="503"/>
    </location>
</feature>
<evidence type="ECO:0000256" key="4">
    <source>
        <dbReference type="ARBA" id="ARBA00022840"/>
    </source>
</evidence>
<reference evidence="13" key="1">
    <citation type="submission" date="2017-02" db="EMBL/GenBank/DDBJ databases">
        <title>Delving into the versatile metabolic prowess of the omnipresent phylum Bacteroidetes.</title>
        <authorList>
            <person name="Nobu M.K."/>
            <person name="Mei R."/>
            <person name="Narihiro T."/>
            <person name="Kuroda K."/>
            <person name="Liu W.-T."/>
        </authorList>
    </citation>
    <scope>NUCLEOTIDE SEQUENCE</scope>
    <source>
        <strain evidence="13">ADurb.Bin131</strain>
    </source>
</reference>
<dbReference type="FunFam" id="3.30.1360.40:FF:000002">
    <property type="entry name" value="DNA gyrase subunit A"/>
    <property type="match status" value="1"/>
</dbReference>
<evidence type="ECO:0000313" key="13">
    <source>
        <dbReference type="EMBL" id="OQB72359.1"/>
    </source>
</evidence>
<gene>
    <name evidence="9 13" type="primary">gyrA</name>
    <name evidence="13" type="ORF">BWX89_01347</name>
</gene>
<comment type="subcellular location">
    <subcellularLocation>
        <location evidence="9">Cytoplasm</location>
    </subcellularLocation>
</comment>
<evidence type="ECO:0000256" key="9">
    <source>
        <dbReference type="HAMAP-Rule" id="MF_01897"/>
    </source>
</evidence>
<dbReference type="NCBIfam" id="TIGR01063">
    <property type="entry name" value="gyrA"/>
    <property type="match status" value="1"/>
</dbReference>
<dbReference type="InterPro" id="IPR005743">
    <property type="entry name" value="GyrA"/>
</dbReference>
<protein>
    <recommendedName>
        <fullName evidence="9">DNA gyrase subunit A</fullName>
        <ecNumber evidence="9">5.6.2.2</ecNumber>
    </recommendedName>
</protein>
<dbReference type="Gene3D" id="1.10.268.10">
    <property type="entry name" value="Topoisomerase, domain 3"/>
    <property type="match status" value="1"/>
</dbReference>
<dbReference type="GO" id="GO:0003677">
    <property type="term" value="F:DNA binding"/>
    <property type="evidence" value="ECO:0007669"/>
    <property type="project" value="UniProtKB-UniRule"/>
</dbReference>
<keyword evidence="11" id="KW-0175">Coiled coil</keyword>
<dbReference type="Proteomes" id="UP000485562">
    <property type="component" value="Unassembled WGS sequence"/>
</dbReference>
<dbReference type="CDD" id="cd00187">
    <property type="entry name" value="TOP4c"/>
    <property type="match status" value="1"/>
</dbReference>
<organism evidence="13">
    <name type="scientific">candidate division TA06 bacterium ADurb.Bin131</name>
    <dbReference type="NCBI Taxonomy" id="1852827"/>
    <lineage>
        <taxon>Bacteria</taxon>
        <taxon>Bacteria division TA06</taxon>
    </lineage>
</organism>
<dbReference type="EC" id="5.6.2.2" evidence="9"/>
<keyword evidence="6 9" id="KW-0238">DNA-binding</keyword>
<comment type="subunit">
    <text evidence="8">Heterotetramer composed of ParC and ParE.</text>
</comment>
<sequence>MDEKEKNEQQKEKITPVGIEHEMRNSYLDYAMSVIIGRALPDVRDGLKPVHRRILYAMMELGLEPGRSYKKSARIVGEVMGKYHPHGDAAIYESIARMTQDFTLRYPLVDGQGNFGSIDGDPPAAMRYTEARLRSIAMEMLADIDKETVEFMPNFDESLLEPTVLPSKIPNLLINGSSGIAVGMATNIPPHNLGEVCDALIMMLKSPECSMEDIMKFISGPDFPTGGMICGTQGIVEAYKTGKGIITIRGRVDVEEGKNHDNVIISEIPYEVNKAGLVETIAHLVEEKKIGGVGAVRDESSKEGIRIVLEAKKGENTDIIINQLYSHTQLQTTYGIINLALVNRQPKLLSLKDMLALFLDHRRNVIVRRTRFDLNKAEERHHILIGLKIAVDNIDKVISLIRNSGSVEEAREGLMKKFSLSQKQADAILALPLGKLTKLERNKIEEELVDLEKKIEELKAILASKEKIDGIIEEELKILKKKYADKRKTEIAAPIEEISDEDLVRPEDIVVTVSSYGYVKRLPLETYRRQRRGGRGILGAGTKEDDFVRHVFVCSTVDQLLIFTESGRVYWLKGYLIPEASRVARGKPLVNLLKIQTDEKIAATIPVPNFSSGQFILMLTKNGIVKKTPLNAYSNPRQGGIIGITLKDNDRLIDVKLTDGSKDIMLFTKYGFCIRFDENQAKPIGRTGMGVIGIRFKNPKDEVVCGQVFSSENPTEEILTVSEKGYGKRTYVKYYRKQKRGGKGVIDMRINGKTGNLVKTKMVRDDDEIIVMTIKGMIIRVPVNEIRKVGRSTLGVKLINLNQGDHIADVAIVRETEEV</sequence>
<evidence type="ECO:0000256" key="2">
    <source>
        <dbReference type="ARBA" id="ARBA00008263"/>
    </source>
</evidence>
<keyword evidence="4 9" id="KW-0067">ATP-binding</keyword>
<evidence type="ECO:0000259" key="12">
    <source>
        <dbReference type="PROSITE" id="PS52040"/>
    </source>
</evidence>
<dbReference type="GO" id="GO:0006261">
    <property type="term" value="P:DNA-templated DNA replication"/>
    <property type="evidence" value="ECO:0007669"/>
    <property type="project" value="UniProtKB-UniRule"/>
</dbReference>
<dbReference type="GO" id="GO:0009330">
    <property type="term" value="C:DNA topoisomerase type II (double strand cut, ATP-hydrolyzing) complex"/>
    <property type="evidence" value="ECO:0007669"/>
    <property type="project" value="TreeGrafter"/>
</dbReference>
<comment type="catalytic activity">
    <reaction evidence="1 9 10">
        <text>ATP-dependent breakage, passage and rejoining of double-stranded DNA.</text>
        <dbReference type="EC" id="5.6.2.2"/>
    </reaction>
</comment>
<dbReference type="GO" id="GO:0034335">
    <property type="term" value="F:DNA negative supercoiling activity"/>
    <property type="evidence" value="ECO:0007669"/>
    <property type="project" value="UniProtKB-ARBA"/>
</dbReference>
<dbReference type="InterPro" id="IPR013757">
    <property type="entry name" value="Topo_IIA_A_a_sf"/>
</dbReference>
<dbReference type="FunFam" id="1.10.268.10:FF:000001">
    <property type="entry name" value="DNA gyrase subunit A"/>
    <property type="match status" value="1"/>
</dbReference>
<comment type="caution">
    <text evidence="13">The sequence shown here is derived from an EMBL/GenBank/DDBJ whole genome shotgun (WGS) entry which is preliminary data.</text>
</comment>
<dbReference type="Pfam" id="PF00521">
    <property type="entry name" value="DNA_topoisoIV"/>
    <property type="match status" value="1"/>
</dbReference>
<name>A0A1V6C604_UNCT6</name>
<dbReference type="FunFam" id="3.90.199.10:FF:000001">
    <property type="entry name" value="DNA gyrase subunit A"/>
    <property type="match status" value="1"/>
</dbReference>
<dbReference type="SMART" id="SM00434">
    <property type="entry name" value="TOP4c"/>
    <property type="match status" value="1"/>
</dbReference>
<evidence type="ECO:0000256" key="3">
    <source>
        <dbReference type="ARBA" id="ARBA00022741"/>
    </source>
</evidence>
<keyword evidence="7 9" id="KW-0413">Isomerase</keyword>
<dbReference type="GO" id="GO:0005694">
    <property type="term" value="C:chromosome"/>
    <property type="evidence" value="ECO:0007669"/>
    <property type="project" value="InterPro"/>
</dbReference>
<comment type="function">
    <text evidence="9">A type II topoisomerase that negatively supercoils closed circular double-stranded (ds) DNA in an ATP-dependent manner to modulate DNA topology and maintain chromosomes in an underwound state. Negative supercoiling favors strand separation, and DNA replication, transcription, recombination and repair, all of which involve strand separation. Also able to catalyze the interconversion of other topological isomers of dsDNA rings, including catenanes and knotted rings. Type II topoisomerases break and join 2 DNA strands simultaneously in an ATP-dependent manner.</text>
</comment>
<dbReference type="PANTHER" id="PTHR43493:SF5">
    <property type="entry name" value="DNA GYRASE SUBUNIT A, CHLOROPLASTIC_MITOCHONDRIAL"/>
    <property type="match status" value="1"/>
</dbReference>
<dbReference type="GO" id="GO:0005737">
    <property type="term" value="C:cytoplasm"/>
    <property type="evidence" value="ECO:0007669"/>
    <property type="project" value="UniProtKB-SubCell"/>
</dbReference>
<keyword evidence="9" id="KW-0963">Cytoplasm</keyword>
<dbReference type="PROSITE" id="PS52040">
    <property type="entry name" value="TOPO_IIA"/>
    <property type="match status" value="1"/>
</dbReference>
<dbReference type="NCBIfam" id="NF004044">
    <property type="entry name" value="PRK05561.1"/>
    <property type="match status" value="1"/>
</dbReference>
<dbReference type="GO" id="GO:0005524">
    <property type="term" value="F:ATP binding"/>
    <property type="evidence" value="ECO:0007669"/>
    <property type="project" value="UniProtKB-UniRule"/>
</dbReference>
<keyword evidence="5 9" id="KW-0799">Topoisomerase</keyword>
<dbReference type="SUPFAM" id="SSF56719">
    <property type="entry name" value="Type II DNA topoisomerase"/>
    <property type="match status" value="1"/>
</dbReference>
<comment type="similarity">
    <text evidence="2 9">Belongs to the type II topoisomerase GyrA/ParC subunit family.</text>
</comment>
<comment type="miscellaneous">
    <text evidence="9">Few gyrases are as efficient as E.coli at forming negative supercoils. Not all organisms have 2 type II topoisomerases; in organisms with a single type II topoisomerase this enzyme also has to decatenate newly replicated chromosomes.</text>
</comment>
<dbReference type="EMBL" id="MWDQ01000132">
    <property type="protein sequence ID" value="OQB72359.1"/>
    <property type="molecule type" value="Genomic_DNA"/>
</dbReference>
<dbReference type="PANTHER" id="PTHR43493">
    <property type="entry name" value="DNA GYRASE/TOPOISOMERASE SUBUNIT A"/>
    <property type="match status" value="1"/>
</dbReference>
<dbReference type="InterPro" id="IPR002205">
    <property type="entry name" value="Topo_IIA_dom_A"/>
</dbReference>
<dbReference type="SUPFAM" id="SSF101904">
    <property type="entry name" value="GyrA/ParC C-terminal domain-like"/>
    <property type="match status" value="1"/>
</dbReference>
<keyword evidence="3 9" id="KW-0547">Nucleotide-binding</keyword>
<dbReference type="HAMAP" id="MF_01897">
    <property type="entry name" value="GyrA"/>
    <property type="match status" value="1"/>
</dbReference>
<dbReference type="AlphaFoldDB" id="A0A1V6C604"/>
<feature type="short sequence motif" description="GyrA-box" evidence="9">
    <location>
        <begin position="530"/>
        <end position="536"/>
    </location>
</feature>